<accession>A0ABT1QUU8</accession>
<keyword evidence="2" id="KW-0812">Transmembrane</keyword>
<keyword evidence="2" id="KW-0472">Membrane</keyword>
<dbReference type="InterPro" id="IPR050469">
    <property type="entry name" value="Diguanylate_Cyclase"/>
</dbReference>
<dbReference type="InterPro" id="IPR029787">
    <property type="entry name" value="Nucleotide_cyclase"/>
</dbReference>
<keyword evidence="2" id="KW-1133">Transmembrane helix</keyword>
<dbReference type="PANTHER" id="PTHR45138">
    <property type="entry name" value="REGULATORY COMPONENTS OF SENSORY TRANSDUCTION SYSTEM"/>
    <property type="match status" value="1"/>
</dbReference>
<feature type="transmembrane region" description="Helical" evidence="2">
    <location>
        <begin position="172"/>
        <end position="190"/>
    </location>
</feature>
<proteinExistence type="predicted"/>
<dbReference type="PROSITE" id="PS50887">
    <property type="entry name" value="GGDEF"/>
    <property type="match status" value="1"/>
</dbReference>
<feature type="transmembrane region" description="Helical" evidence="2">
    <location>
        <begin position="60"/>
        <end position="79"/>
    </location>
</feature>
<dbReference type="InterPro" id="IPR000160">
    <property type="entry name" value="GGDEF_dom"/>
</dbReference>
<dbReference type="Pfam" id="PF00990">
    <property type="entry name" value="GGDEF"/>
    <property type="match status" value="1"/>
</dbReference>
<dbReference type="SUPFAM" id="SSF55073">
    <property type="entry name" value="Nucleotide cyclase"/>
    <property type="match status" value="1"/>
</dbReference>
<reference evidence="4" key="1">
    <citation type="submission" date="2022-07" db="EMBL/GenBank/DDBJ databases">
        <title>Tahibacter sp., a new gammaproteobacterium isolated from the silt sample collected at pig farm.</title>
        <authorList>
            <person name="Chen H."/>
        </authorList>
    </citation>
    <scope>NUCLEOTIDE SEQUENCE</scope>
    <source>
        <strain evidence="4">P2K</strain>
    </source>
</reference>
<name>A0ABT1QUU8_9GAMM</name>
<feature type="transmembrane region" description="Helical" evidence="2">
    <location>
        <begin position="146"/>
        <end position="166"/>
    </location>
</feature>
<dbReference type="PANTHER" id="PTHR45138:SF24">
    <property type="entry name" value="DIGUANYLATE CYCLASE DGCC-RELATED"/>
    <property type="match status" value="1"/>
</dbReference>
<dbReference type="EC" id="2.7.7.65" evidence="1"/>
<feature type="transmembrane region" description="Helical" evidence="2">
    <location>
        <begin position="91"/>
        <end position="115"/>
    </location>
</feature>
<dbReference type="CDD" id="cd01949">
    <property type="entry name" value="GGDEF"/>
    <property type="match status" value="1"/>
</dbReference>
<evidence type="ECO:0000256" key="2">
    <source>
        <dbReference type="SAM" id="Phobius"/>
    </source>
</evidence>
<feature type="transmembrane region" description="Helical" evidence="2">
    <location>
        <begin position="30"/>
        <end position="48"/>
    </location>
</feature>
<dbReference type="EMBL" id="JANFQO010000014">
    <property type="protein sequence ID" value="MCQ4166064.1"/>
    <property type="molecule type" value="Genomic_DNA"/>
</dbReference>
<gene>
    <name evidence="4" type="ORF">NM961_15185</name>
</gene>
<keyword evidence="5" id="KW-1185">Reference proteome</keyword>
<protein>
    <recommendedName>
        <fullName evidence="1">diguanylate cyclase</fullName>
        <ecNumber evidence="1">2.7.7.65</ecNumber>
    </recommendedName>
</protein>
<dbReference type="Gene3D" id="3.30.70.270">
    <property type="match status" value="1"/>
</dbReference>
<feature type="transmembrane region" description="Helical" evidence="2">
    <location>
        <begin position="121"/>
        <end position="139"/>
    </location>
</feature>
<feature type="domain" description="GGDEF" evidence="3">
    <location>
        <begin position="242"/>
        <end position="376"/>
    </location>
</feature>
<dbReference type="NCBIfam" id="TIGR00254">
    <property type="entry name" value="GGDEF"/>
    <property type="match status" value="1"/>
</dbReference>
<evidence type="ECO:0000259" key="3">
    <source>
        <dbReference type="PROSITE" id="PS50887"/>
    </source>
</evidence>
<evidence type="ECO:0000256" key="1">
    <source>
        <dbReference type="ARBA" id="ARBA00012528"/>
    </source>
</evidence>
<dbReference type="SMART" id="SM00267">
    <property type="entry name" value="GGDEF"/>
    <property type="match status" value="1"/>
</dbReference>
<dbReference type="Proteomes" id="UP001165498">
    <property type="component" value="Unassembled WGS sequence"/>
</dbReference>
<evidence type="ECO:0000313" key="4">
    <source>
        <dbReference type="EMBL" id="MCQ4166064.1"/>
    </source>
</evidence>
<dbReference type="RefSeq" id="WP_255915255.1">
    <property type="nucleotide sequence ID" value="NZ_JANFQO010000014.1"/>
</dbReference>
<dbReference type="InterPro" id="IPR043128">
    <property type="entry name" value="Rev_trsase/Diguanyl_cyclase"/>
</dbReference>
<sequence length="376" mass="40915">MTRARIPAPEPVLAAPVAAGFRRSRELGETAARGVLGGVFYMLGWALAGGVGGEFARRPLLSVALLLAFGLLAAARVLLARPALAARLGEALLATWWSLFLLTALLWGGVTVWVLGDAQLGNARLVVLICSVAYATAYAHNFPMRWQAALLGIALLYLPGMLLAWWSEDLRGVAIALSVFLIYLLSALRLSRDQYERQLALEAALLRQRDLYEQQSRTDALTGLDNRREFAFNLERAFGAGQPVCLLMIDIDHFKRINDRHGHAAGDAVLIAFADLLRGHFSQPGARLARLGGEEFGVLLGVGEDAAEASAIALCQRLARAPLEPGSPRGAVTVSIGVGQLRPQRHRRPDDFIADVDRSLYRAKEEGRNRVCRIAR</sequence>
<evidence type="ECO:0000313" key="5">
    <source>
        <dbReference type="Proteomes" id="UP001165498"/>
    </source>
</evidence>
<organism evidence="4 5">
    <name type="scientific">Tahibacter harae</name>
    <dbReference type="NCBI Taxonomy" id="2963937"/>
    <lineage>
        <taxon>Bacteria</taxon>
        <taxon>Pseudomonadati</taxon>
        <taxon>Pseudomonadota</taxon>
        <taxon>Gammaproteobacteria</taxon>
        <taxon>Lysobacterales</taxon>
        <taxon>Rhodanobacteraceae</taxon>
        <taxon>Tahibacter</taxon>
    </lineage>
</organism>
<comment type="caution">
    <text evidence="4">The sequence shown here is derived from an EMBL/GenBank/DDBJ whole genome shotgun (WGS) entry which is preliminary data.</text>
</comment>